<accession>A0A8K0JRA3</accession>
<keyword evidence="2" id="KW-1185">Reference proteome</keyword>
<reference evidence="1" key="1">
    <citation type="submission" date="2020-04" db="EMBL/GenBank/DDBJ databases">
        <title>Analysis of mating type loci in Filobasidium floriforme.</title>
        <authorList>
            <person name="Nowrousian M."/>
        </authorList>
    </citation>
    <scope>NUCLEOTIDE SEQUENCE</scope>
    <source>
        <strain evidence="1">CBS 6242</strain>
    </source>
</reference>
<dbReference type="EMBL" id="JABELV010000006">
    <property type="protein sequence ID" value="KAG7571507.1"/>
    <property type="molecule type" value="Genomic_DNA"/>
</dbReference>
<name>A0A8K0JRA3_9TREE</name>
<dbReference type="AlphaFoldDB" id="A0A8K0JRA3"/>
<proteinExistence type="predicted"/>
<comment type="caution">
    <text evidence="1">The sequence shown here is derived from an EMBL/GenBank/DDBJ whole genome shotgun (WGS) entry which is preliminary data.</text>
</comment>
<sequence length="117" mass="12908">MRRPGASNKKGIGLVETRRAVRLPNSSRLRPTTLQETITPIVVKHTLRLTVYHSVWGQDAKGQSLSTGRCRTMRQVQVSHPVTILPVSRKRARALSLSLSLLHLYGDGASSVGRNQS</sequence>
<dbReference type="Proteomes" id="UP000812966">
    <property type="component" value="Unassembled WGS sequence"/>
</dbReference>
<organism evidence="1 2">
    <name type="scientific">Filobasidium floriforme</name>
    <dbReference type="NCBI Taxonomy" id="5210"/>
    <lineage>
        <taxon>Eukaryota</taxon>
        <taxon>Fungi</taxon>
        <taxon>Dikarya</taxon>
        <taxon>Basidiomycota</taxon>
        <taxon>Agaricomycotina</taxon>
        <taxon>Tremellomycetes</taxon>
        <taxon>Filobasidiales</taxon>
        <taxon>Filobasidiaceae</taxon>
        <taxon>Filobasidium</taxon>
    </lineage>
</organism>
<evidence type="ECO:0000313" key="1">
    <source>
        <dbReference type="EMBL" id="KAG7571507.1"/>
    </source>
</evidence>
<evidence type="ECO:0000313" key="2">
    <source>
        <dbReference type="Proteomes" id="UP000812966"/>
    </source>
</evidence>
<protein>
    <submittedName>
        <fullName evidence="1">Uncharacterized protein</fullName>
    </submittedName>
</protein>
<gene>
    <name evidence="1" type="ORF">FFLO_00523</name>
</gene>